<dbReference type="Proteomes" id="UP000076532">
    <property type="component" value="Unassembled WGS sequence"/>
</dbReference>
<accession>A0A166AHQ5</accession>
<sequence length="261" mass="29686">MSSSTLWACLTMSRSDRLLLIQFPEDIKNIVRAAIVRSWPKGIQKEKEKYGAYEFKLRGAPWAKFGVMVADSVAVCFLMTNIFEPLYKTGWIVVNSNKLNITFQYQATPPVPCEWLAISFDDLRHLRIMGKAGQELVPPFRDIIHGLGLWHSDRQLKTGSLVAHEFKLKGSPWDLRRGSGSVSTRVLVLKFMAVLAERGFTLYATVVPESWDEDDGDTATDSWFCCRPIHRLPDSQVNHGYGLLATVEREPPHYDELSIRE</sequence>
<dbReference type="OrthoDB" id="58379at2759"/>
<gene>
    <name evidence="1" type="ORF">FIBSPDRAFT_183117</name>
</gene>
<dbReference type="EMBL" id="KV417660">
    <property type="protein sequence ID" value="KZP11617.1"/>
    <property type="molecule type" value="Genomic_DNA"/>
</dbReference>
<dbReference type="STRING" id="436010.A0A166AHQ5"/>
<organism evidence="1 2">
    <name type="scientific">Athelia psychrophila</name>
    <dbReference type="NCBI Taxonomy" id="1759441"/>
    <lineage>
        <taxon>Eukaryota</taxon>
        <taxon>Fungi</taxon>
        <taxon>Dikarya</taxon>
        <taxon>Basidiomycota</taxon>
        <taxon>Agaricomycotina</taxon>
        <taxon>Agaricomycetes</taxon>
        <taxon>Agaricomycetidae</taxon>
        <taxon>Atheliales</taxon>
        <taxon>Atheliaceae</taxon>
        <taxon>Athelia</taxon>
    </lineage>
</organism>
<reference evidence="1 2" key="1">
    <citation type="journal article" date="2016" name="Mol. Biol. Evol.">
        <title>Comparative Genomics of Early-Diverging Mushroom-Forming Fungi Provides Insights into the Origins of Lignocellulose Decay Capabilities.</title>
        <authorList>
            <person name="Nagy L.G."/>
            <person name="Riley R."/>
            <person name="Tritt A."/>
            <person name="Adam C."/>
            <person name="Daum C."/>
            <person name="Floudas D."/>
            <person name="Sun H."/>
            <person name="Yadav J.S."/>
            <person name="Pangilinan J."/>
            <person name="Larsson K.H."/>
            <person name="Matsuura K."/>
            <person name="Barry K."/>
            <person name="Labutti K."/>
            <person name="Kuo R."/>
            <person name="Ohm R.A."/>
            <person name="Bhattacharya S.S."/>
            <person name="Shirouzu T."/>
            <person name="Yoshinaga Y."/>
            <person name="Martin F.M."/>
            <person name="Grigoriev I.V."/>
            <person name="Hibbett D.S."/>
        </authorList>
    </citation>
    <scope>NUCLEOTIDE SEQUENCE [LARGE SCALE GENOMIC DNA]</scope>
    <source>
        <strain evidence="1 2">CBS 109695</strain>
    </source>
</reference>
<dbReference type="PANTHER" id="PTHR38696">
    <property type="entry name" value="MEDIATOR OF RNA POLYMERASE II TRANSCRIPTION SUBUNIT 13"/>
    <property type="match status" value="1"/>
</dbReference>
<proteinExistence type="predicted"/>
<evidence type="ECO:0000313" key="1">
    <source>
        <dbReference type="EMBL" id="KZP11617.1"/>
    </source>
</evidence>
<evidence type="ECO:0000313" key="2">
    <source>
        <dbReference type="Proteomes" id="UP000076532"/>
    </source>
</evidence>
<name>A0A166AHQ5_9AGAM</name>
<protein>
    <submittedName>
        <fullName evidence="1">Uncharacterized protein</fullName>
    </submittedName>
</protein>
<keyword evidence="2" id="KW-1185">Reference proteome</keyword>
<dbReference type="AlphaFoldDB" id="A0A166AHQ5"/>
<dbReference type="PANTHER" id="PTHR38696:SF1">
    <property type="entry name" value="MEDIATOR OF RNA POLYMERASE II TRANSCRIPTION SUBUNIT 13"/>
    <property type="match status" value="1"/>
</dbReference>